<evidence type="ECO:0000313" key="1">
    <source>
        <dbReference type="EMBL" id="GFO95334.1"/>
    </source>
</evidence>
<sequence>MGFGFGKKKKNISSDTTPAAADIKTTLDEDGNVEIVSKNFKMKPTQKLAEQPSSEGDTWICWGCGQPTDQDICPVCGKKRTK</sequence>
<dbReference type="AlphaFoldDB" id="A0AAI9K404"/>
<organism evidence="1 2">
    <name type="scientific">Coprococcus eutactus</name>
    <dbReference type="NCBI Taxonomy" id="33043"/>
    <lineage>
        <taxon>Bacteria</taxon>
        <taxon>Bacillati</taxon>
        <taxon>Bacillota</taxon>
        <taxon>Clostridia</taxon>
        <taxon>Lachnospirales</taxon>
        <taxon>Lachnospiraceae</taxon>
        <taxon>Coprococcus</taxon>
    </lineage>
</organism>
<accession>A0AAI9K404</accession>
<gene>
    <name evidence="1" type="ORF">COEU31_23800</name>
</gene>
<proteinExistence type="predicted"/>
<dbReference type="RefSeq" id="WP_015533997.1">
    <property type="nucleotide sequence ID" value="NZ_BLYL01000016.1"/>
</dbReference>
<evidence type="ECO:0000313" key="2">
    <source>
        <dbReference type="Proteomes" id="UP000660047"/>
    </source>
</evidence>
<name>A0AAI9K404_9FIRM</name>
<reference evidence="1" key="1">
    <citation type="submission" date="2020-06" db="EMBL/GenBank/DDBJ databases">
        <title>Characterization of fructooligosaccharide metabolism and fructooligosaccharide-degrading enzymes in human commensal butyrate producers.</title>
        <authorList>
            <person name="Tanno H."/>
            <person name="Fujii T."/>
            <person name="Hirano K."/>
            <person name="Maeno S."/>
            <person name="Tonozuka T."/>
            <person name="Sakamoto M."/>
            <person name="Ohkuma M."/>
            <person name="Tochio T."/>
            <person name="Endo A."/>
        </authorList>
    </citation>
    <scope>NUCLEOTIDE SEQUENCE</scope>
    <source>
        <strain evidence="1">JCM 31265</strain>
    </source>
</reference>
<protein>
    <submittedName>
        <fullName evidence="1">Uncharacterized protein</fullName>
    </submittedName>
</protein>
<dbReference type="Proteomes" id="UP000660047">
    <property type="component" value="Unassembled WGS sequence"/>
</dbReference>
<dbReference type="EMBL" id="BLYL01000016">
    <property type="protein sequence ID" value="GFO95334.1"/>
    <property type="molecule type" value="Genomic_DNA"/>
</dbReference>
<comment type="caution">
    <text evidence="1">The sequence shown here is derived from an EMBL/GenBank/DDBJ whole genome shotgun (WGS) entry which is preliminary data.</text>
</comment>